<feature type="region of interest" description="Disordered" evidence="1">
    <location>
        <begin position="1"/>
        <end position="28"/>
    </location>
</feature>
<reference evidence="2 3" key="1">
    <citation type="submission" date="2021-01" db="EMBL/GenBank/DDBJ databases">
        <title>Whole genome shotgun sequence of Verrucosispora gifhornensis NBRC 16317.</title>
        <authorList>
            <person name="Komaki H."/>
            <person name="Tamura T."/>
        </authorList>
    </citation>
    <scope>NUCLEOTIDE SEQUENCE [LARGE SCALE GENOMIC DNA]</scope>
    <source>
        <strain evidence="2 3">NBRC 16317</strain>
    </source>
</reference>
<evidence type="ECO:0000313" key="2">
    <source>
        <dbReference type="EMBL" id="GIJ18509.1"/>
    </source>
</evidence>
<sequence>MTADQRAALAERLSLPRMPRPGTVAHPWPQPLPASWTCQLDRPEPLPYVQVEPSVVAEIDADVAFEHGRWRHRVRYARPRADLPIYDVPLLLGEEEGYFGDLG</sequence>
<evidence type="ECO:0000313" key="3">
    <source>
        <dbReference type="Proteomes" id="UP000647860"/>
    </source>
</evidence>
<protein>
    <recommendedName>
        <fullName evidence="4">ATP-dependent DNA ligase</fullName>
    </recommendedName>
</protein>
<evidence type="ECO:0008006" key="4">
    <source>
        <dbReference type="Google" id="ProtNLM"/>
    </source>
</evidence>
<evidence type="ECO:0000256" key="1">
    <source>
        <dbReference type="SAM" id="MobiDB-lite"/>
    </source>
</evidence>
<keyword evidence="3" id="KW-1185">Reference proteome</keyword>
<dbReference type="InterPro" id="IPR012340">
    <property type="entry name" value="NA-bd_OB-fold"/>
</dbReference>
<proteinExistence type="predicted"/>
<dbReference type="RefSeq" id="WP_239089158.1">
    <property type="nucleotide sequence ID" value="NZ_BAAAGZ010000057.1"/>
</dbReference>
<gene>
    <name evidence="2" type="ORF">Vgi01_51930</name>
</gene>
<dbReference type="Gene3D" id="2.40.50.140">
    <property type="entry name" value="Nucleic acid-binding proteins"/>
    <property type="match status" value="1"/>
</dbReference>
<name>A0ABQ4IKS4_9ACTN</name>
<dbReference type="Proteomes" id="UP000647860">
    <property type="component" value="Unassembled WGS sequence"/>
</dbReference>
<dbReference type="EMBL" id="BOPA01000042">
    <property type="protein sequence ID" value="GIJ18509.1"/>
    <property type="molecule type" value="Genomic_DNA"/>
</dbReference>
<organism evidence="2 3">
    <name type="scientific">Micromonospora gifhornensis</name>
    <dbReference type="NCBI Taxonomy" id="84594"/>
    <lineage>
        <taxon>Bacteria</taxon>
        <taxon>Bacillati</taxon>
        <taxon>Actinomycetota</taxon>
        <taxon>Actinomycetes</taxon>
        <taxon>Micromonosporales</taxon>
        <taxon>Micromonosporaceae</taxon>
        <taxon>Micromonospora</taxon>
    </lineage>
</organism>
<comment type="caution">
    <text evidence="2">The sequence shown here is derived from an EMBL/GenBank/DDBJ whole genome shotgun (WGS) entry which is preliminary data.</text>
</comment>
<accession>A0ABQ4IKS4</accession>